<protein>
    <submittedName>
        <fullName evidence="3">Uncharacterized protein</fullName>
    </submittedName>
</protein>
<proteinExistence type="predicted"/>
<feature type="chain" id="PRO_5036402916" evidence="2">
    <location>
        <begin position="27"/>
        <end position="555"/>
    </location>
</feature>
<name>A0A7R9BGE1_9CRUS</name>
<evidence type="ECO:0000313" key="3">
    <source>
        <dbReference type="EMBL" id="CAD7274846.1"/>
    </source>
</evidence>
<sequence length="555" mass="59560">MDMEPLPDDSLCFSLPLVLFCSVVCGTVCSQSLSNPDDPTPVLSLRVVRKVKAKAKPHKRPPPSSSTDDPEDGTSVLPICTPLLHIPICTRPPPTTAQQATSPAGTTASSSGSGTTAAGAGAGSSSSPAGGAATTTTGSMGAGEGDGWNKSISTLTVEHFPTQPAQPQREKPVTLPPDDAVGPQPHKFIKVGNHYLVPVPNPWETQSMIAFNNLLRRKRPQHQEMHKRIIVPSFKPQVPSQMLRVPSYPRQLIHVRPRQATPVRIFPFRVVDESKSEEDGGVKQHLSHRLIKRPSRKLPDYCVCKHKNLPEQCCEPYERPTLPPTEDTEEDLPLCTPMGSHIPMCTRPTSACTTTAQCGTPAGQSSPVTSSMPSSMMAQGGSTTVKTAGGTPPVGVTSVSPEQGTVALTSPGPMPETPPGARGLFQNVPQLKDNNNQLHGLYCNTHSALFKKEGDSLILASAGDKAQVKPRVKLRFKSVPGLQYGNYETVVDGKGRHYVVVPAADLQTGPEFKSSYQMAAAEIMRQKAALQLKLLEHQRRQAFLAAAIKHTILSQ</sequence>
<feature type="region of interest" description="Disordered" evidence="1">
    <location>
        <begin position="51"/>
        <end position="150"/>
    </location>
</feature>
<keyword evidence="4" id="KW-1185">Reference proteome</keyword>
<organism evidence="3">
    <name type="scientific">Notodromas monacha</name>
    <dbReference type="NCBI Taxonomy" id="399045"/>
    <lineage>
        <taxon>Eukaryota</taxon>
        <taxon>Metazoa</taxon>
        <taxon>Ecdysozoa</taxon>
        <taxon>Arthropoda</taxon>
        <taxon>Crustacea</taxon>
        <taxon>Oligostraca</taxon>
        <taxon>Ostracoda</taxon>
        <taxon>Podocopa</taxon>
        <taxon>Podocopida</taxon>
        <taxon>Cypridocopina</taxon>
        <taxon>Cypridoidea</taxon>
        <taxon>Cyprididae</taxon>
        <taxon>Notodromas</taxon>
    </lineage>
</organism>
<dbReference type="AlphaFoldDB" id="A0A7R9BGE1"/>
<evidence type="ECO:0000256" key="2">
    <source>
        <dbReference type="SAM" id="SignalP"/>
    </source>
</evidence>
<reference evidence="3" key="1">
    <citation type="submission" date="2020-11" db="EMBL/GenBank/DDBJ databases">
        <authorList>
            <person name="Tran Van P."/>
        </authorList>
    </citation>
    <scope>NUCLEOTIDE SEQUENCE</scope>
</reference>
<keyword evidence="2" id="KW-0732">Signal</keyword>
<accession>A0A7R9BGE1</accession>
<dbReference type="EMBL" id="OA882348">
    <property type="protein sequence ID" value="CAD7274846.1"/>
    <property type="molecule type" value="Genomic_DNA"/>
</dbReference>
<dbReference type="EMBL" id="CAJPEX010000311">
    <property type="protein sequence ID" value="CAG0914998.1"/>
    <property type="molecule type" value="Genomic_DNA"/>
</dbReference>
<feature type="compositionally biased region" description="Low complexity" evidence="1">
    <location>
        <begin position="365"/>
        <end position="377"/>
    </location>
</feature>
<feature type="signal peptide" evidence="2">
    <location>
        <begin position="1"/>
        <end position="26"/>
    </location>
</feature>
<feature type="region of interest" description="Disordered" evidence="1">
    <location>
        <begin position="359"/>
        <end position="384"/>
    </location>
</feature>
<dbReference type="Proteomes" id="UP000678499">
    <property type="component" value="Unassembled WGS sequence"/>
</dbReference>
<feature type="compositionally biased region" description="Low complexity" evidence="1">
    <location>
        <begin position="96"/>
        <end position="139"/>
    </location>
</feature>
<evidence type="ECO:0000313" key="4">
    <source>
        <dbReference type="Proteomes" id="UP000678499"/>
    </source>
</evidence>
<gene>
    <name evidence="3" type="ORF">NMOB1V02_LOCUS2666</name>
</gene>
<feature type="compositionally biased region" description="Basic residues" evidence="1">
    <location>
        <begin position="51"/>
        <end position="61"/>
    </location>
</feature>
<evidence type="ECO:0000256" key="1">
    <source>
        <dbReference type="SAM" id="MobiDB-lite"/>
    </source>
</evidence>